<dbReference type="InterPro" id="IPR042462">
    <property type="entry name" value="ARMC7"/>
</dbReference>
<gene>
    <name evidence="2" type="ORF">MTR67_017031</name>
</gene>
<dbReference type="AlphaFoldDB" id="A0AAF0TL46"/>
<keyword evidence="1" id="KW-0732">Signal</keyword>
<evidence type="ECO:0000313" key="2">
    <source>
        <dbReference type="EMBL" id="WMV23646.1"/>
    </source>
</evidence>
<evidence type="ECO:0008006" key="4">
    <source>
        <dbReference type="Google" id="ProtNLM"/>
    </source>
</evidence>
<protein>
    <recommendedName>
        <fullName evidence="4">Armadillo repeat-containing protein</fullName>
    </recommendedName>
</protein>
<sequence length="237" mass="25984">MVHVLFAGCRVTLLLHSDLFLYHSCIHIFTNSQRQEERTGKYGTPRVEYLQELVTQFQNASSEETKEKIVANLANFAYDPYNFTFLRQVKKLPNEYCIHRIFLVSCPNISCDVKQLNVIELFLDCLTEPNEKLVEFGIGGICNACADPANAALVTQNDGIPLIVQCLSSPVRSTKVPHRAVVVARSASASASASDLDLDLDLANDKVPPRAVVVARSASASASASDLDLDLANDVID</sequence>
<accession>A0AAF0TL46</accession>
<reference evidence="2" key="1">
    <citation type="submission" date="2023-08" db="EMBL/GenBank/DDBJ databases">
        <title>A de novo genome assembly of Solanum verrucosum Schlechtendal, a Mexican diploid species geographically isolated from the other diploid A-genome species in potato relatives.</title>
        <authorList>
            <person name="Hosaka K."/>
        </authorList>
    </citation>
    <scope>NUCLEOTIDE SEQUENCE</scope>
    <source>
        <tissue evidence="2">Young leaves</tissue>
    </source>
</reference>
<dbReference type="SUPFAM" id="SSF48371">
    <property type="entry name" value="ARM repeat"/>
    <property type="match status" value="1"/>
</dbReference>
<keyword evidence="3" id="KW-1185">Reference proteome</keyword>
<dbReference type="EMBL" id="CP133615">
    <property type="protein sequence ID" value="WMV23646.1"/>
    <property type="molecule type" value="Genomic_DNA"/>
</dbReference>
<dbReference type="Proteomes" id="UP001234989">
    <property type="component" value="Chromosome 4"/>
</dbReference>
<name>A0AAF0TL46_SOLVR</name>
<evidence type="ECO:0000313" key="3">
    <source>
        <dbReference type="Proteomes" id="UP001234989"/>
    </source>
</evidence>
<feature type="chain" id="PRO_5042297852" description="Armadillo repeat-containing protein" evidence="1">
    <location>
        <begin position="18"/>
        <end position="237"/>
    </location>
</feature>
<dbReference type="InterPro" id="IPR011989">
    <property type="entry name" value="ARM-like"/>
</dbReference>
<dbReference type="InterPro" id="IPR016024">
    <property type="entry name" value="ARM-type_fold"/>
</dbReference>
<organism evidence="2 3">
    <name type="scientific">Solanum verrucosum</name>
    <dbReference type="NCBI Taxonomy" id="315347"/>
    <lineage>
        <taxon>Eukaryota</taxon>
        <taxon>Viridiplantae</taxon>
        <taxon>Streptophyta</taxon>
        <taxon>Embryophyta</taxon>
        <taxon>Tracheophyta</taxon>
        <taxon>Spermatophyta</taxon>
        <taxon>Magnoliopsida</taxon>
        <taxon>eudicotyledons</taxon>
        <taxon>Gunneridae</taxon>
        <taxon>Pentapetalae</taxon>
        <taxon>asterids</taxon>
        <taxon>lamiids</taxon>
        <taxon>Solanales</taxon>
        <taxon>Solanaceae</taxon>
        <taxon>Solanoideae</taxon>
        <taxon>Solaneae</taxon>
        <taxon>Solanum</taxon>
    </lineage>
</organism>
<proteinExistence type="predicted"/>
<evidence type="ECO:0000256" key="1">
    <source>
        <dbReference type="SAM" id="SignalP"/>
    </source>
</evidence>
<dbReference type="Gene3D" id="1.25.10.10">
    <property type="entry name" value="Leucine-rich Repeat Variant"/>
    <property type="match status" value="1"/>
</dbReference>
<feature type="signal peptide" evidence="1">
    <location>
        <begin position="1"/>
        <end position="17"/>
    </location>
</feature>
<dbReference type="PANTHER" id="PTHR46263">
    <property type="entry name" value="ARMADILLO REPEAT-CONTAINING PROTEIN 7"/>
    <property type="match status" value="1"/>
</dbReference>
<dbReference type="PANTHER" id="PTHR46263:SF2">
    <property type="entry name" value="ARMADILLO REPEAT-CONTAINING DOMAIN-CONTAINING PROTEIN"/>
    <property type="match status" value="1"/>
</dbReference>